<keyword evidence="2" id="KW-1185">Reference proteome</keyword>
<sequence>MRNGLMGSHDYVQTLRGQTLRFPDFDHLLHGWPRSISPYYETLKEIHEEELKQLLGLGTKRLEAAIAAEFSLNAATWLYIWDNETDSPEFNEEVGLSWEAGEKFRAETSGHIKAYLADNSPRDHQKILRAERISSILASFNPVGEAAAFRMTRGQRALFMRQLLRFVDATGDEQRSELSGVAPSIAEYLQTRMGTSGVETISACTELAVLYHEHQDLQVAMDKSYEIVKASVSRLESASARLLERYPDRRADLEAFIAGVKTMCTGNIEWSVRNNRYNLGFTKCDGTAEIVI</sequence>
<dbReference type="Proteomes" id="UP001392437">
    <property type="component" value="Unassembled WGS sequence"/>
</dbReference>
<dbReference type="EMBL" id="JAQQWP010000008">
    <property type="protein sequence ID" value="KAK8106652.1"/>
    <property type="molecule type" value="Genomic_DNA"/>
</dbReference>
<evidence type="ECO:0000313" key="2">
    <source>
        <dbReference type="Proteomes" id="UP001392437"/>
    </source>
</evidence>
<dbReference type="InterPro" id="IPR008949">
    <property type="entry name" value="Isoprenoid_synthase_dom_sf"/>
</dbReference>
<evidence type="ECO:0000313" key="1">
    <source>
        <dbReference type="EMBL" id="KAK8106652.1"/>
    </source>
</evidence>
<protein>
    <recommendedName>
        <fullName evidence="3">Terpene synthase</fullName>
    </recommendedName>
</protein>
<comment type="caution">
    <text evidence="1">The sequence shown here is derived from an EMBL/GenBank/DDBJ whole genome shotgun (WGS) entry which is preliminary data.</text>
</comment>
<organism evidence="1 2">
    <name type="scientific">Apiospora kogelbergensis</name>
    <dbReference type="NCBI Taxonomy" id="1337665"/>
    <lineage>
        <taxon>Eukaryota</taxon>
        <taxon>Fungi</taxon>
        <taxon>Dikarya</taxon>
        <taxon>Ascomycota</taxon>
        <taxon>Pezizomycotina</taxon>
        <taxon>Sordariomycetes</taxon>
        <taxon>Xylariomycetidae</taxon>
        <taxon>Amphisphaeriales</taxon>
        <taxon>Apiosporaceae</taxon>
        <taxon>Apiospora</taxon>
    </lineage>
</organism>
<name>A0AAW0QL14_9PEZI</name>
<evidence type="ECO:0008006" key="3">
    <source>
        <dbReference type="Google" id="ProtNLM"/>
    </source>
</evidence>
<accession>A0AAW0QL14</accession>
<proteinExistence type="predicted"/>
<gene>
    <name evidence="1" type="ORF">PG999_010011</name>
</gene>
<dbReference type="Pfam" id="PF19086">
    <property type="entry name" value="Terpene_syn_C_2"/>
    <property type="match status" value="1"/>
</dbReference>
<dbReference type="AlphaFoldDB" id="A0AAW0QL14"/>
<reference evidence="1 2" key="1">
    <citation type="submission" date="2023-01" db="EMBL/GenBank/DDBJ databases">
        <title>Analysis of 21 Apiospora genomes using comparative genomics revels a genus with tremendous synthesis potential of carbohydrate active enzymes and secondary metabolites.</title>
        <authorList>
            <person name="Sorensen T."/>
        </authorList>
    </citation>
    <scope>NUCLEOTIDE SEQUENCE [LARGE SCALE GENOMIC DNA]</scope>
    <source>
        <strain evidence="1 2">CBS 117206</strain>
    </source>
</reference>
<dbReference type="SUPFAM" id="SSF48576">
    <property type="entry name" value="Terpenoid synthases"/>
    <property type="match status" value="1"/>
</dbReference>
<dbReference type="Gene3D" id="1.10.600.10">
    <property type="entry name" value="Farnesyl Diphosphate Synthase"/>
    <property type="match status" value="2"/>
</dbReference>